<feature type="transmembrane region" description="Helical" evidence="1">
    <location>
        <begin position="12"/>
        <end position="30"/>
    </location>
</feature>
<dbReference type="InterPro" id="IPR004710">
    <property type="entry name" value="Bilac:Na_transpt"/>
</dbReference>
<feature type="transmembrane region" description="Helical" evidence="1">
    <location>
        <begin position="123"/>
        <end position="148"/>
    </location>
</feature>
<evidence type="ECO:0000313" key="3">
    <source>
        <dbReference type="Proteomes" id="UP001065593"/>
    </source>
</evidence>
<evidence type="ECO:0008006" key="4">
    <source>
        <dbReference type="Google" id="ProtNLM"/>
    </source>
</evidence>
<feature type="transmembrane region" description="Helical" evidence="1">
    <location>
        <begin position="96"/>
        <end position="116"/>
    </location>
</feature>
<keyword evidence="1" id="KW-0812">Transmembrane</keyword>
<feature type="transmembrane region" description="Helical" evidence="1">
    <location>
        <begin position="200"/>
        <end position="218"/>
    </location>
</feature>
<comment type="caution">
    <text evidence="2">The sequence shown here is derived from an EMBL/GenBank/DDBJ whole genome shotgun (WGS) entry which is preliminary data.</text>
</comment>
<dbReference type="InterPro" id="IPR038770">
    <property type="entry name" value="Na+/solute_symporter_sf"/>
</dbReference>
<reference evidence="2" key="1">
    <citation type="submission" date="2022-08" db="EMBL/GenBank/DDBJ databases">
        <title>Draft genome sequence of Lysinibacillus sp. strain KH24.</title>
        <authorList>
            <person name="Kanbe H."/>
            <person name="Itoh H."/>
        </authorList>
    </citation>
    <scope>NUCLEOTIDE SEQUENCE</scope>
    <source>
        <strain evidence="2">KH24</strain>
    </source>
</reference>
<dbReference type="Gene3D" id="1.20.1530.20">
    <property type="match status" value="1"/>
</dbReference>
<keyword evidence="3" id="KW-1185">Reference proteome</keyword>
<name>A0ABQ5NM30_9BACI</name>
<feature type="transmembrane region" description="Helical" evidence="1">
    <location>
        <begin position="258"/>
        <end position="278"/>
    </location>
</feature>
<feature type="transmembrane region" description="Helical" evidence="1">
    <location>
        <begin position="224"/>
        <end position="246"/>
    </location>
</feature>
<dbReference type="PANTHER" id="PTHR10361">
    <property type="entry name" value="SODIUM-BILE ACID COTRANSPORTER"/>
    <property type="match status" value="1"/>
</dbReference>
<organism evidence="2 3">
    <name type="scientific">Lysinibacillus piscis</name>
    <dbReference type="NCBI Taxonomy" id="2518931"/>
    <lineage>
        <taxon>Bacteria</taxon>
        <taxon>Bacillati</taxon>
        <taxon>Bacillota</taxon>
        <taxon>Bacilli</taxon>
        <taxon>Bacillales</taxon>
        <taxon>Bacillaceae</taxon>
        <taxon>Lysinibacillus</taxon>
    </lineage>
</organism>
<gene>
    <name evidence="2" type="primary">ybaS</name>
    <name evidence="2" type="ORF">LYSBPC_23050</name>
</gene>
<proteinExistence type="predicted"/>
<keyword evidence="1" id="KW-1133">Transmembrane helix</keyword>
<feature type="transmembrane region" description="Helical" evidence="1">
    <location>
        <begin position="36"/>
        <end position="55"/>
    </location>
</feature>
<feature type="transmembrane region" description="Helical" evidence="1">
    <location>
        <begin position="284"/>
        <end position="302"/>
    </location>
</feature>
<dbReference type="EMBL" id="BRZA01000002">
    <property type="protein sequence ID" value="GLC89178.1"/>
    <property type="molecule type" value="Genomic_DNA"/>
</dbReference>
<dbReference type="InterPro" id="IPR016833">
    <property type="entry name" value="Put_Na-Bile_cotransptr"/>
</dbReference>
<dbReference type="Pfam" id="PF13593">
    <property type="entry name" value="SBF_like"/>
    <property type="match status" value="1"/>
</dbReference>
<keyword evidence="1" id="KW-0472">Membrane</keyword>
<dbReference type="RefSeq" id="WP_264988920.1">
    <property type="nucleotide sequence ID" value="NZ_BRZA01000002.1"/>
</dbReference>
<accession>A0ABQ5NM30</accession>
<protein>
    <recommendedName>
        <fullName evidence="4">Bile acid:sodium symporter family protein</fullName>
    </recommendedName>
</protein>
<sequence length="318" mass="35217">MLQQINTYLQKWMPILTPLSLIVGVLFATIGQQFLFLVPWLFAFMTFAGSLSMNMDSVKSVRQYPAVIVLVLIFLHMLMPLWAYAVSIAIFHDHLLTVGFVLAVAIPTGVTSFIWVNVCRGHLALCLAIILLDTVLSPIILPALLHIVAGQTIALDTTGLIIDLCWMIVLPSILGVACNEVTKGKIVQTWGKTLSPFSKLSLFSIVMINSSAIAPYMTHLNWELVCIIGVVLLLAISGYAFCFLIGHLLWKDRSITTMFVFTGGMRNIAVGVVIATTYFPAKTVMPVVFGMLFQQVLASFFSRMIDKYQQQKETNHVA</sequence>
<feature type="transmembrane region" description="Helical" evidence="1">
    <location>
        <begin position="67"/>
        <end position="90"/>
    </location>
</feature>
<dbReference type="Proteomes" id="UP001065593">
    <property type="component" value="Unassembled WGS sequence"/>
</dbReference>
<evidence type="ECO:0000313" key="2">
    <source>
        <dbReference type="EMBL" id="GLC89178.1"/>
    </source>
</evidence>
<evidence type="ECO:0000256" key="1">
    <source>
        <dbReference type="SAM" id="Phobius"/>
    </source>
</evidence>
<dbReference type="PANTHER" id="PTHR10361:SF28">
    <property type="entry name" value="P3 PROTEIN-RELATED"/>
    <property type="match status" value="1"/>
</dbReference>
<feature type="transmembrane region" description="Helical" evidence="1">
    <location>
        <begin position="160"/>
        <end position="179"/>
    </location>
</feature>